<dbReference type="GO" id="GO:0008270">
    <property type="term" value="F:zinc ion binding"/>
    <property type="evidence" value="ECO:0007669"/>
    <property type="project" value="UniProtKB-UniRule"/>
</dbReference>
<evidence type="ECO:0000256" key="3">
    <source>
        <dbReference type="ARBA" id="ARBA00022833"/>
    </source>
</evidence>
<comment type="catalytic activity">
    <reaction evidence="5">
        <text>hydrogencarbonate + H(+) = CO2 + H2O</text>
        <dbReference type="Rhea" id="RHEA:10748"/>
        <dbReference type="ChEBI" id="CHEBI:15377"/>
        <dbReference type="ChEBI" id="CHEBI:15378"/>
        <dbReference type="ChEBI" id="CHEBI:16526"/>
        <dbReference type="ChEBI" id="CHEBI:17544"/>
        <dbReference type="EC" id="4.2.1.1"/>
    </reaction>
</comment>
<comment type="function">
    <text evidence="5">Reversible hydration of carbon dioxide.</text>
</comment>
<keyword evidence="3 4" id="KW-0862">Zinc</keyword>
<evidence type="ECO:0000256" key="4">
    <source>
        <dbReference type="PIRSR" id="PIRSR601765-1"/>
    </source>
</evidence>
<reference evidence="6" key="1">
    <citation type="journal article" date="2021" name="Nat. Commun.">
        <title>Genetic determinants of endophytism in the Arabidopsis root mycobiome.</title>
        <authorList>
            <person name="Mesny F."/>
            <person name="Miyauchi S."/>
            <person name="Thiergart T."/>
            <person name="Pickel B."/>
            <person name="Atanasova L."/>
            <person name="Karlsson M."/>
            <person name="Huettel B."/>
            <person name="Barry K.W."/>
            <person name="Haridas S."/>
            <person name="Chen C."/>
            <person name="Bauer D."/>
            <person name="Andreopoulos W."/>
            <person name="Pangilinan J."/>
            <person name="LaButti K."/>
            <person name="Riley R."/>
            <person name="Lipzen A."/>
            <person name="Clum A."/>
            <person name="Drula E."/>
            <person name="Henrissat B."/>
            <person name="Kohler A."/>
            <person name="Grigoriev I.V."/>
            <person name="Martin F.M."/>
            <person name="Hacquard S."/>
        </authorList>
    </citation>
    <scope>NUCLEOTIDE SEQUENCE</scope>
    <source>
        <strain evidence="6">MPI-SDFR-AT-0120</strain>
    </source>
</reference>
<keyword evidence="5" id="KW-0456">Lyase</keyword>
<feature type="binding site" evidence="4">
    <location>
        <position position="101"/>
    </location>
    <ligand>
        <name>Zn(2+)</name>
        <dbReference type="ChEBI" id="CHEBI:29105"/>
    </ligand>
</feature>
<evidence type="ECO:0000313" key="6">
    <source>
        <dbReference type="EMBL" id="KAH7094848.1"/>
    </source>
</evidence>
<evidence type="ECO:0000256" key="5">
    <source>
        <dbReference type="RuleBase" id="RU003956"/>
    </source>
</evidence>
<dbReference type="InterPro" id="IPR036874">
    <property type="entry name" value="Carbonic_anhydrase_sf"/>
</dbReference>
<proteinExistence type="inferred from homology"/>
<feature type="binding site" evidence="4">
    <location>
        <position position="98"/>
    </location>
    <ligand>
        <name>Zn(2+)</name>
        <dbReference type="ChEBI" id="CHEBI:29105"/>
    </ligand>
</feature>
<keyword evidence="7" id="KW-1185">Reference proteome</keyword>
<name>A0A8K0RKG0_9PLEO</name>
<dbReference type="Gene3D" id="3.40.1050.10">
    <property type="entry name" value="Carbonic anhydrase"/>
    <property type="match status" value="1"/>
</dbReference>
<feature type="binding site" evidence="4">
    <location>
        <position position="44"/>
    </location>
    <ligand>
        <name>Zn(2+)</name>
        <dbReference type="ChEBI" id="CHEBI:29105"/>
    </ligand>
</feature>
<dbReference type="PANTHER" id="PTHR43175">
    <property type="entry name" value="CARBONIC ANHYDRASE"/>
    <property type="match status" value="1"/>
</dbReference>
<evidence type="ECO:0000256" key="1">
    <source>
        <dbReference type="ARBA" id="ARBA00006217"/>
    </source>
</evidence>
<keyword evidence="2 4" id="KW-0479">Metal-binding</keyword>
<dbReference type="PANTHER" id="PTHR43175:SF3">
    <property type="entry name" value="CARBON DISULFIDE HYDROLASE"/>
    <property type="match status" value="1"/>
</dbReference>
<gene>
    <name evidence="6" type="ORF">FB567DRAFT_511213</name>
</gene>
<accession>A0A8K0RKG0</accession>
<comment type="caution">
    <text evidence="6">The sequence shown here is derived from an EMBL/GenBank/DDBJ whole genome shotgun (WGS) entry which is preliminary data.</text>
</comment>
<comment type="similarity">
    <text evidence="1 5">Belongs to the beta-class carbonic anhydrase family.</text>
</comment>
<sequence length="179" mass="19501">MVHPTIAELVERSKESAKVHKPASRLAELSARGEKMSGTLIITCIDPRCVPETIFNLKAEEAIVHRNGGGRVRTALADIAILRIIIAGGLDEVLVMHHTDCGCLRYTDDGLRAKLKSTIGPGHDELIDGLYLSAIDKLENSVREDLKLLKESPLVPKELAENAQGFIFDIATGEVARVQ</sequence>
<evidence type="ECO:0000313" key="7">
    <source>
        <dbReference type="Proteomes" id="UP000813461"/>
    </source>
</evidence>
<dbReference type="GO" id="GO:0004089">
    <property type="term" value="F:carbonate dehydratase activity"/>
    <property type="evidence" value="ECO:0007669"/>
    <property type="project" value="UniProtKB-UniRule"/>
</dbReference>
<dbReference type="EMBL" id="JAGMVJ010000001">
    <property type="protein sequence ID" value="KAH7094848.1"/>
    <property type="molecule type" value="Genomic_DNA"/>
</dbReference>
<organism evidence="6 7">
    <name type="scientific">Paraphoma chrysanthemicola</name>
    <dbReference type="NCBI Taxonomy" id="798071"/>
    <lineage>
        <taxon>Eukaryota</taxon>
        <taxon>Fungi</taxon>
        <taxon>Dikarya</taxon>
        <taxon>Ascomycota</taxon>
        <taxon>Pezizomycotina</taxon>
        <taxon>Dothideomycetes</taxon>
        <taxon>Pleosporomycetidae</taxon>
        <taxon>Pleosporales</taxon>
        <taxon>Pleosporineae</taxon>
        <taxon>Phaeosphaeriaceae</taxon>
        <taxon>Paraphoma</taxon>
    </lineage>
</organism>
<comment type="cofactor">
    <cofactor evidence="4">
        <name>Zn(2+)</name>
        <dbReference type="ChEBI" id="CHEBI:29105"/>
    </cofactor>
    <text evidence="4">Binds 1 zinc ion per subunit.</text>
</comment>
<dbReference type="EC" id="4.2.1.1" evidence="5"/>
<dbReference type="SUPFAM" id="SSF53056">
    <property type="entry name" value="beta-carbonic anhydrase, cab"/>
    <property type="match status" value="1"/>
</dbReference>
<dbReference type="InterPro" id="IPR001765">
    <property type="entry name" value="Carbonic_anhydrase"/>
</dbReference>
<protein>
    <recommendedName>
        <fullName evidence="5">Carbonic anhydrase</fullName>
        <ecNumber evidence="5">4.2.1.1</ecNumber>
    </recommendedName>
    <alternativeName>
        <fullName evidence="5">Carbonate dehydratase</fullName>
    </alternativeName>
</protein>
<dbReference type="OrthoDB" id="10248475at2759"/>
<dbReference type="Proteomes" id="UP000813461">
    <property type="component" value="Unassembled WGS sequence"/>
</dbReference>
<evidence type="ECO:0000256" key="2">
    <source>
        <dbReference type="ARBA" id="ARBA00022723"/>
    </source>
</evidence>
<dbReference type="AlphaFoldDB" id="A0A8K0RKG0"/>
<dbReference type="SMART" id="SM00947">
    <property type="entry name" value="Pro_CA"/>
    <property type="match status" value="1"/>
</dbReference>
<dbReference type="Pfam" id="PF00484">
    <property type="entry name" value="Pro_CA"/>
    <property type="match status" value="1"/>
</dbReference>
<feature type="binding site" evidence="4">
    <location>
        <position position="46"/>
    </location>
    <ligand>
        <name>Zn(2+)</name>
        <dbReference type="ChEBI" id="CHEBI:29105"/>
    </ligand>
</feature>